<dbReference type="RefSeq" id="WP_337979723.1">
    <property type="nucleotide sequence ID" value="NZ_CP067099.1"/>
</dbReference>
<dbReference type="GeneID" id="92277264"/>
<accession>A0ABX7AF86</accession>
<name>A0ABX7AF86_9GAMM</name>
<protein>
    <submittedName>
        <fullName evidence="1">Uncharacterized protein</fullName>
    </submittedName>
</protein>
<dbReference type="EMBL" id="CP067099">
    <property type="protein sequence ID" value="QQO62620.1"/>
    <property type="molecule type" value="Genomic_DNA"/>
</dbReference>
<proteinExistence type="predicted"/>
<evidence type="ECO:0000313" key="2">
    <source>
        <dbReference type="Proteomes" id="UP000596157"/>
    </source>
</evidence>
<reference evidence="2" key="1">
    <citation type="submission" date="2021-01" db="EMBL/GenBank/DDBJ databases">
        <title>Providencia vermicola LLDRA6, a soil-borne Mn(II)-oxidizing bacterium, exploits a strategy of superoxide production coupled to hydrogen peroxide consumption to generate Mn oxides, as revealed by transcriptional up-regulation of genes for phenylacetic acid catabolism.</title>
        <authorList>
            <person name="Chen S."/>
            <person name="Ding Z."/>
            <person name="Chen J."/>
            <person name="Luo J."/>
            <person name="Ruan X."/>
            <person name="Li Z."/>
            <person name="Liao F."/>
            <person name="He J."/>
            <person name="Li D."/>
        </authorList>
    </citation>
    <scope>NUCLEOTIDE SEQUENCE [LARGE SCALE GENOMIC DNA]</scope>
    <source>
        <strain evidence="2">LLDRA6</strain>
    </source>
</reference>
<dbReference type="Proteomes" id="UP000596157">
    <property type="component" value="Chromosome"/>
</dbReference>
<gene>
    <name evidence="1" type="ORF">JI723_01080</name>
</gene>
<organism evidence="1 2">
    <name type="scientific">Providencia manganoxydans</name>
    <dbReference type="NCBI Taxonomy" id="2923283"/>
    <lineage>
        <taxon>Bacteria</taxon>
        <taxon>Pseudomonadati</taxon>
        <taxon>Pseudomonadota</taxon>
        <taxon>Gammaproteobacteria</taxon>
        <taxon>Enterobacterales</taxon>
        <taxon>Morganellaceae</taxon>
        <taxon>Providencia</taxon>
    </lineage>
</organism>
<sequence>MSNNNGINKLSSISVSERRSSLRSTFILSLLFSSFFGLFSAPASSTWIAMSAASLGDLVQCNSDTGTIFCLEGSSSVSWTTGDNTLMTVRNVSNGQNYTGRWIGLYGSFSGTLGKGNPNSGNCLVSGCSGGFVIGTGGSFGIPGLAPSRNLGSRSPGTMGGTAYFHGVSPVAPGLMGSSIGSVPNSSVASFSIPVSDATWVLVVDGPNGNYTGPFTGTFSGYSVSDPIPYIVYVCYDNPSTGPCSPSNSTTLATVATGSAQPPIYVPPEVVDPEPITCEFDMPDIDFGQVSAGTTQEQRQEYFSSVCSDTASVTLKITDTSGRTGPYTFAGGALSVIFPGSGSSSYTFSVPGGVTDTTRVNAVLSGETVSGTYNLPMVVTAEYN</sequence>
<evidence type="ECO:0000313" key="1">
    <source>
        <dbReference type="EMBL" id="QQO62620.1"/>
    </source>
</evidence>
<keyword evidence="2" id="KW-1185">Reference proteome</keyword>